<reference evidence="5 6" key="1">
    <citation type="submission" date="2021-01" db="EMBL/GenBank/DDBJ databases">
        <title>Whole genome shotgun sequence of Plantactinospora mayteni NBRC 109088.</title>
        <authorList>
            <person name="Komaki H."/>
            <person name="Tamura T."/>
        </authorList>
    </citation>
    <scope>NUCLEOTIDE SEQUENCE [LARGE SCALE GENOMIC DNA]</scope>
    <source>
        <strain evidence="5 6">NBRC 109088</strain>
    </source>
</reference>
<dbReference type="PANTHER" id="PTHR33744">
    <property type="entry name" value="CARBOHYDRATE DIACID REGULATOR"/>
    <property type="match status" value="1"/>
</dbReference>
<dbReference type="InterPro" id="IPR025751">
    <property type="entry name" value="RsbRD_N_dom"/>
</dbReference>
<evidence type="ECO:0000256" key="1">
    <source>
        <dbReference type="ARBA" id="ARBA00006754"/>
    </source>
</evidence>
<protein>
    <recommendedName>
        <fullName evidence="7">PucR C-terminal helix-turn-helix domain-containing protein</fullName>
    </recommendedName>
</protein>
<organism evidence="5 6">
    <name type="scientific">Plantactinospora mayteni</name>
    <dbReference type="NCBI Taxonomy" id="566021"/>
    <lineage>
        <taxon>Bacteria</taxon>
        <taxon>Bacillati</taxon>
        <taxon>Actinomycetota</taxon>
        <taxon>Actinomycetes</taxon>
        <taxon>Micromonosporales</taxon>
        <taxon>Micromonosporaceae</taxon>
        <taxon>Plantactinospora</taxon>
    </lineage>
</organism>
<evidence type="ECO:0000259" key="3">
    <source>
        <dbReference type="Pfam" id="PF14361"/>
    </source>
</evidence>
<dbReference type="InterPro" id="IPR041522">
    <property type="entry name" value="CdaR_GGDEF"/>
</dbReference>
<evidence type="ECO:0000313" key="6">
    <source>
        <dbReference type="Proteomes" id="UP000621500"/>
    </source>
</evidence>
<dbReference type="Gene3D" id="1.10.10.2840">
    <property type="entry name" value="PucR C-terminal helix-turn-helix domain"/>
    <property type="match status" value="1"/>
</dbReference>
<comment type="caution">
    <text evidence="5">The sequence shown here is derived from an EMBL/GenBank/DDBJ whole genome shotgun (WGS) entry which is preliminary data.</text>
</comment>
<evidence type="ECO:0008006" key="7">
    <source>
        <dbReference type="Google" id="ProtNLM"/>
    </source>
</evidence>
<sequence length="414" mass="46007">MTSGDPSWFDSSPLPESVRRCVDSLPIEELIDTVLERCVSTAFPQHAHDEEFVGRLRASVSQNAYALRDVLAGRIALDDVPLAKVLGFATVQAQLSIPQKAMQRSYRVSFYTQWERWAAHLHEVLVAGEIPRDEALEIQAQLTRGILSYQDHVASRVAETYTRDYEALNRSRGHVRKGLVRDVLRGQGRSLTASDLAILAYPLDGHHVAVLLPQMAEGAASHLADGLRAASRSHQSLPYALTLGSTVVWLCRLDPWPASSLESTVDVLRKVGATATVSNPGRGVDGFVAALRQAEDAERIRAAWGEADAPTVVRYADAGLEILLLQDHELARTFLETELGPLARHTNEMARLRETLEASFRFGSHVAAAEYLQLHEHTVRNRLHKAEAMLGHSLQERRTELQVAVRLFRLFRES</sequence>
<gene>
    <name evidence="5" type="ORF">Pma05_72930</name>
</gene>
<dbReference type="RefSeq" id="WP_203862017.1">
    <property type="nucleotide sequence ID" value="NZ_BAAAZQ010000030.1"/>
</dbReference>
<evidence type="ECO:0000313" key="5">
    <source>
        <dbReference type="EMBL" id="GIH00721.1"/>
    </source>
</evidence>
<accession>A0ABQ4F1D3</accession>
<feature type="domain" description="CdaR GGDEF-like" evidence="4">
    <location>
        <begin position="193"/>
        <end position="299"/>
    </location>
</feature>
<evidence type="ECO:0000259" key="2">
    <source>
        <dbReference type="Pfam" id="PF13556"/>
    </source>
</evidence>
<proteinExistence type="inferred from homology"/>
<dbReference type="Pfam" id="PF14361">
    <property type="entry name" value="RsbRD_N"/>
    <property type="match status" value="1"/>
</dbReference>
<dbReference type="InterPro" id="IPR051448">
    <property type="entry name" value="CdaR-like_regulators"/>
</dbReference>
<feature type="domain" description="RsbT co-antagonist protein RsbRD N-terminal" evidence="3">
    <location>
        <begin position="29"/>
        <end position="175"/>
    </location>
</feature>
<dbReference type="InterPro" id="IPR042070">
    <property type="entry name" value="PucR_C-HTH_sf"/>
</dbReference>
<dbReference type="Pfam" id="PF13556">
    <property type="entry name" value="HTH_30"/>
    <property type="match status" value="1"/>
</dbReference>
<dbReference type="EMBL" id="BONX01000057">
    <property type="protein sequence ID" value="GIH00721.1"/>
    <property type="molecule type" value="Genomic_DNA"/>
</dbReference>
<dbReference type="Proteomes" id="UP000621500">
    <property type="component" value="Unassembled WGS sequence"/>
</dbReference>
<comment type="similarity">
    <text evidence="1">Belongs to the CdaR family.</text>
</comment>
<feature type="domain" description="PucR C-terminal helix-turn-helix" evidence="2">
    <location>
        <begin position="352"/>
        <end position="406"/>
    </location>
</feature>
<dbReference type="InterPro" id="IPR025736">
    <property type="entry name" value="PucR_C-HTH_dom"/>
</dbReference>
<dbReference type="PANTHER" id="PTHR33744:SF1">
    <property type="entry name" value="DNA-BINDING TRANSCRIPTIONAL ACTIVATOR ADER"/>
    <property type="match status" value="1"/>
</dbReference>
<evidence type="ECO:0000259" key="4">
    <source>
        <dbReference type="Pfam" id="PF17853"/>
    </source>
</evidence>
<name>A0ABQ4F1D3_9ACTN</name>
<dbReference type="Pfam" id="PF17853">
    <property type="entry name" value="GGDEF_2"/>
    <property type="match status" value="1"/>
</dbReference>
<keyword evidence="6" id="KW-1185">Reference proteome</keyword>